<dbReference type="EMBL" id="GGEC01068337">
    <property type="protein sequence ID" value="MBX48821.1"/>
    <property type="molecule type" value="Transcribed_RNA"/>
</dbReference>
<dbReference type="AlphaFoldDB" id="A0A2P2P2H1"/>
<reference evidence="2" key="1">
    <citation type="submission" date="2018-02" db="EMBL/GenBank/DDBJ databases">
        <title>Rhizophora mucronata_Transcriptome.</title>
        <authorList>
            <person name="Meera S.P."/>
            <person name="Sreeshan A."/>
            <person name="Augustine A."/>
        </authorList>
    </citation>
    <scope>NUCLEOTIDE SEQUENCE</scope>
    <source>
        <tissue evidence="2">Leaf</tissue>
    </source>
</reference>
<name>A0A2P2P2H1_RHIMU</name>
<evidence type="ECO:0000313" key="2">
    <source>
        <dbReference type="EMBL" id="MBX48821.1"/>
    </source>
</evidence>
<keyword evidence="1" id="KW-0472">Membrane</keyword>
<sequence>MPELFYYFYLAANLVEEAFDWLAFWFFFFLKFLDV</sequence>
<feature type="transmembrane region" description="Helical" evidence="1">
    <location>
        <begin position="6"/>
        <end position="30"/>
    </location>
</feature>
<proteinExistence type="predicted"/>
<organism evidence="2">
    <name type="scientific">Rhizophora mucronata</name>
    <name type="common">Asiatic mangrove</name>
    <dbReference type="NCBI Taxonomy" id="61149"/>
    <lineage>
        <taxon>Eukaryota</taxon>
        <taxon>Viridiplantae</taxon>
        <taxon>Streptophyta</taxon>
        <taxon>Embryophyta</taxon>
        <taxon>Tracheophyta</taxon>
        <taxon>Spermatophyta</taxon>
        <taxon>Magnoliopsida</taxon>
        <taxon>eudicotyledons</taxon>
        <taxon>Gunneridae</taxon>
        <taxon>Pentapetalae</taxon>
        <taxon>rosids</taxon>
        <taxon>fabids</taxon>
        <taxon>Malpighiales</taxon>
        <taxon>Rhizophoraceae</taxon>
        <taxon>Rhizophora</taxon>
    </lineage>
</organism>
<protein>
    <submittedName>
        <fullName evidence="2">Uncharacterized protein</fullName>
    </submittedName>
</protein>
<accession>A0A2P2P2H1</accession>
<evidence type="ECO:0000256" key="1">
    <source>
        <dbReference type="SAM" id="Phobius"/>
    </source>
</evidence>
<keyword evidence="1" id="KW-1133">Transmembrane helix</keyword>
<keyword evidence="1" id="KW-0812">Transmembrane</keyword>